<dbReference type="GO" id="GO:0004674">
    <property type="term" value="F:protein serine/threonine kinase activity"/>
    <property type="evidence" value="ECO:0007669"/>
    <property type="project" value="UniProtKB-KW"/>
</dbReference>
<dbReference type="InterPro" id="IPR000719">
    <property type="entry name" value="Prot_kinase_dom"/>
</dbReference>
<comment type="catalytic activity">
    <reaction evidence="12">
        <text>L-seryl-[protein] + ATP = O-phospho-L-seryl-[protein] + ADP + H(+)</text>
        <dbReference type="Rhea" id="RHEA:17989"/>
        <dbReference type="Rhea" id="RHEA-COMP:9863"/>
        <dbReference type="Rhea" id="RHEA-COMP:11604"/>
        <dbReference type="ChEBI" id="CHEBI:15378"/>
        <dbReference type="ChEBI" id="CHEBI:29999"/>
        <dbReference type="ChEBI" id="CHEBI:30616"/>
        <dbReference type="ChEBI" id="CHEBI:83421"/>
        <dbReference type="ChEBI" id="CHEBI:456216"/>
        <dbReference type="EC" id="2.7.11.1"/>
    </reaction>
</comment>
<evidence type="ECO:0000259" key="15">
    <source>
        <dbReference type="PROSITE" id="PS50011"/>
    </source>
</evidence>
<organism evidence="16 17">
    <name type="scientific">Naganishia liquefaciens</name>
    <dbReference type="NCBI Taxonomy" id="104408"/>
    <lineage>
        <taxon>Eukaryota</taxon>
        <taxon>Fungi</taxon>
        <taxon>Dikarya</taxon>
        <taxon>Basidiomycota</taxon>
        <taxon>Agaricomycotina</taxon>
        <taxon>Tremellomycetes</taxon>
        <taxon>Filobasidiales</taxon>
        <taxon>Filobasidiaceae</taxon>
        <taxon>Naganishia</taxon>
    </lineage>
</organism>
<dbReference type="Pfam" id="PF00069">
    <property type="entry name" value="Pkinase"/>
    <property type="match status" value="1"/>
</dbReference>
<feature type="compositionally biased region" description="Basic and acidic residues" evidence="14">
    <location>
        <begin position="699"/>
        <end position="710"/>
    </location>
</feature>
<comment type="caution">
    <text evidence="16">The sequence shown here is derived from an EMBL/GenBank/DDBJ whole genome shotgun (WGS) entry which is preliminary data.</text>
</comment>
<dbReference type="GO" id="GO:0035556">
    <property type="term" value="P:intracellular signal transduction"/>
    <property type="evidence" value="ECO:0007669"/>
    <property type="project" value="TreeGrafter"/>
</dbReference>
<keyword evidence="6 13" id="KW-0547">Nucleotide-binding</keyword>
<dbReference type="GO" id="GO:0005737">
    <property type="term" value="C:cytoplasm"/>
    <property type="evidence" value="ECO:0007669"/>
    <property type="project" value="TreeGrafter"/>
</dbReference>
<feature type="compositionally biased region" description="Polar residues" evidence="14">
    <location>
        <begin position="675"/>
        <end position="686"/>
    </location>
</feature>
<evidence type="ECO:0000256" key="8">
    <source>
        <dbReference type="ARBA" id="ARBA00022840"/>
    </source>
</evidence>
<evidence type="ECO:0000256" key="6">
    <source>
        <dbReference type="ARBA" id="ARBA00022741"/>
    </source>
</evidence>
<dbReference type="CDD" id="cd12122">
    <property type="entry name" value="AMPKA_C"/>
    <property type="match status" value="1"/>
</dbReference>
<dbReference type="Pfam" id="PF08587">
    <property type="entry name" value="UBA_2"/>
    <property type="match status" value="1"/>
</dbReference>
<evidence type="ECO:0000256" key="11">
    <source>
        <dbReference type="ARBA" id="ARBA00047899"/>
    </source>
</evidence>
<dbReference type="PROSITE" id="PS50011">
    <property type="entry name" value="PROTEIN_KINASE_DOM"/>
    <property type="match status" value="1"/>
</dbReference>
<comment type="subcellular location">
    <subcellularLocation>
        <location evidence="1">Nucleus</location>
    </subcellularLocation>
</comment>
<feature type="region of interest" description="Disordered" evidence="14">
    <location>
        <begin position="668"/>
        <end position="712"/>
    </location>
</feature>
<evidence type="ECO:0000256" key="9">
    <source>
        <dbReference type="ARBA" id="ARBA00023242"/>
    </source>
</evidence>
<dbReference type="FunFam" id="1.10.510.10:FF:000544">
    <property type="entry name" value="Non-specific serine/threonine protein kinase"/>
    <property type="match status" value="1"/>
</dbReference>
<gene>
    <name evidence="16" type="ORF">NliqN6_2499</name>
</gene>
<feature type="compositionally biased region" description="Polar residues" evidence="14">
    <location>
        <begin position="38"/>
        <end position="50"/>
    </location>
</feature>
<keyword evidence="9" id="KW-0539">Nucleus</keyword>
<dbReference type="OrthoDB" id="193931at2759"/>
<dbReference type="InterPro" id="IPR011009">
    <property type="entry name" value="Kinase-like_dom_sf"/>
</dbReference>
<feature type="domain" description="Protein kinase" evidence="15">
    <location>
        <begin position="75"/>
        <end position="326"/>
    </location>
</feature>
<dbReference type="AlphaFoldDB" id="A0A8H3YFC9"/>
<dbReference type="Gene3D" id="1.10.8.10">
    <property type="entry name" value="DNA helicase RuvA subunit, C-terminal domain"/>
    <property type="match status" value="1"/>
</dbReference>
<feature type="compositionally biased region" description="Acidic residues" evidence="14">
    <location>
        <begin position="478"/>
        <end position="492"/>
    </location>
</feature>
<reference evidence="16" key="1">
    <citation type="submission" date="2020-07" db="EMBL/GenBank/DDBJ databases">
        <title>Draft Genome Sequence of a Deep-Sea Yeast, Naganishia (Cryptococcus) liquefaciens strain N6.</title>
        <authorList>
            <person name="Han Y.W."/>
            <person name="Kajitani R."/>
            <person name="Morimoto H."/>
            <person name="Parhat M."/>
            <person name="Tsubouchi H."/>
            <person name="Bakenova O."/>
            <person name="Ogata M."/>
            <person name="Argunhan B."/>
            <person name="Aoki R."/>
            <person name="Kajiwara S."/>
            <person name="Itoh T."/>
            <person name="Iwasaki H."/>
        </authorList>
    </citation>
    <scope>NUCLEOTIDE SEQUENCE</scope>
    <source>
        <strain evidence="16">N6</strain>
    </source>
</reference>
<evidence type="ECO:0000256" key="2">
    <source>
        <dbReference type="ARBA" id="ARBA00006234"/>
    </source>
</evidence>
<dbReference type="Gene3D" id="3.30.310.80">
    <property type="entry name" value="Kinase associated domain 1, KA1"/>
    <property type="match status" value="1"/>
</dbReference>
<dbReference type="PROSITE" id="PS00107">
    <property type="entry name" value="PROTEIN_KINASE_ATP"/>
    <property type="match status" value="1"/>
</dbReference>
<keyword evidence="5" id="KW-0808">Transferase</keyword>
<feature type="region of interest" description="Disordered" evidence="14">
    <location>
        <begin position="1"/>
        <end position="66"/>
    </location>
</feature>
<dbReference type="CDD" id="cd14334">
    <property type="entry name" value="UBA_SNF1_fungi"/>
    <property type="match status" value="1"/>
</dbReference>
<feature type="region of interest" description="Disordered" evidence="14">
    <location>
        <begin position="526"/>
        <end position="557"/>
    </location>
</feature>
<proteinExistence type="inferred from homology"/>
<evidence type="ECO:0000256" key="13">
    <source>
        <dbReference type="PROSITE-ProRule" id="PRU10141"/>
    </source>
</evidence>
<dbReference type="InterPro" id="IPR013896">
    <property type="entry name" value="SNF1_UBA"/>
</dbReference>
<evidence type="ECO:0000256" key="3">
    <source>
        <dbReference type="ARBA" id="ARBA00012513"/>
    </source>
</evidence>
<dbReference type="PANTHER" id="PTHR24346:SF110">
    <property type="entry name" value="NON-SPECIFIC SERINE_THREONINE PROTEIN KINASE"/>
    <property type="match status" value="1"/>
</dbReference>
<dbReference type="InterPro" id="IPR028375">
    <property type="entry name" value="KA1/Ssp2_C"/>
</dbReference>
<protein>
    <recommendedName>
        <fullName evidence="3">non-specific serine/threonine protein kinase</fullName>
        <ecNumber evidence="3">2.7.11.1</ecNumber>
    </recommendedName>
</protein>
<dbReference type="GO" id="GO:0005634">
    <property type="term" value="C:nucleus"/>
    <property type="evidence" value="ECO:0007669"/>
    <property type="project" value="UniProtKB-SubCell"/>
</dbReference>
<feature type="region of interest" description="Disordered" evidence="14">
    <location>
        <begin position="452"/>
        <end position="492"/>
    </location>
</feature>
<evidence type="ECO:0000256" key="14">
    <source>
        <dbReference type="SAM" id="MobiDB-lite"/>
    </source>
</evidence>
<dbReference type="EMBL" id="BLZA01000017">
    <property type="protein sequence ID" value="GHJ86097.1"/>
    <property type="molecule type" value="Genomic_DNA"/>
</dbReference>
<accession>A0A8H3YFC9</accession>
<dbReference type="Pfam" id="PF16579">
    <property type="entry name" value="AdenylateSensor"/>
    <property type="match status" value="1"/>
</dbReference>
<dbReference type="SUPFAM" id="SSF56112">
    <property type="entry name" value="Protein kinase-like (PK-like)"/>
    <property type="match status" value="1"/>
</dbReference>
<dbReference type="GO" id="GO:0005524">
    <property type="term" value="F:ATP binding"/>
    <property type="evidence" value="ECO:0007669"/>
    <property type="project" value="UniProtKB-UniRule"/>
</dbReference>
<keyword evidence="4" id="KW-0723">Serine/threonine-protein kinase</keyword>
<keyword evidence="17" id="KW-1185">Reference proteome</keyword>
<dbReference type="SMART" id="SM00220">
    <property type="entry name" value="S_TKc"/>
    <property type="match status" value="1"/>
</dbReference>
<dbReference type="InterPro" id="IPR008271">
    <property type="entry name" value="Ser/Thr_kinase_AS"/>
</dbReference>
<evidence type="ECO:0000313" key="16">
    <source>
        <dbReference type="EMBL" id="GHJ86097.1"/>
    </source>
</evidence>
<keyword evidence="8 13" id="KW-0067">ATP-binding</keyword>
<keyword evidence="7" id="KW-0418">Kinase</keyword>
<dbReference type="InterPro" id="IPR017441">
    <property type="entry name" value="Protein_kinase_ATP_BS"/>
</dbReference>
<dbReference type="SUPFAM" id="SSF103243">
    <property type="entry name" value="KA1-like"/>
    <property type="match status" value="1"/>
</dbReference>
<dbReference type="Gene3D" id="1.10.510.10">
    <property type="entry name" value="Transferase(Phosphotransferase) domain 1"/>
    <property type="match status" value="1"/>
</dbReference>
<evidence type="ECO:0000256" key="10">
    <source>
        <dbReference type="ARBA" id="ARBA00023277"/>
    </source>
</evidence>
<feature type="region of interest" description="Disordered" evidence="14">
    <location>
        <begin position="593"/>
        <end position="614"/>
    </location>
</feature>
<dbReference type="InterPro" id="IPR032270">
    <property type="entry name" value="AMPK_C"/>
</dbReference>
<evidence type="ECO:0000313" key="17">
    <source>
        <dbReference type="Proteomes" id="UP000620104"/>
    </source>
</evidence>
<keyword evidence="10" id="KW-0119">Carbohydrate metabolism</keyword>
<evidence type="ECO:0000256" key="5">
    <source>
        <dbReference type="ARBA" id="ARBA00022679"/>
    </source>
</evidence>
<evidence type="ECO:0000256" key="1">
    <source>
        <dbReference type="ARBA" id="ARBA00004123"/>
    </source>
</evidence>
<dbReference type="EC" id="2.7.11.1" evidence="3"/>
<dbReference type="Proteomes" id="UP000620104">
    <property type="component" value="Unassembled WGS sequence"/>
</dbReference>
<evidence type="ECO:0000256" key="7">
    <source>
        <dbReference type="ARBA" id="ARBA00022777"/>
    </source>
</evidence>
<feature type="compositionally biased region" description="Pro residues" evidence="14">
    <location>
        <begin position="1"/>
        <end position="17"/>
    </location>
</feature>
<evidence type="ECO:0000256" key="12">
    <source>
        <dbReference type="ARBA" id="ARBA00048679"/>
    </source>
</evidence>
<dbReference type="FunFam" id="3.30.200.20:FF:000236">
    <property type="entry name" value="Non-specific serine/threonine protein kinase"/>
    <property type="match status" value="1"/>
</dbReference>
<comment type="catalytic activity">
    <reaction evidence="11">
        <text>L-threonyl-[protein] + ATP = O-phospho-L-threonyl-[protein] + ADP + H(+)</text>
        <dbReference type="Rhea" id="RHEA:46608"/>
        <dbReference type="Rhea" id="RHEA-COMP:11060"/>
        <dbReference type="Rhea" id="RHEA-COMP:11605"/>
        <dbReference type="ChEBI" id="CHEBI:15378"/>
        <dbReference type="ChEBI" id="CHEBI:30013"/>
        <dbReference type="ChEBI" id="CHEBI:30616"/>
        <dbReference type="ChEBI" id="CHEBI:61977"/>
        <dbReference type="ChEBI" id="CHEBI:456216"/>
        <dbReference type="EC" id="2.7.11.1"/>
    </reaction>
</comment>
<comment type="similarity">
    <text evidence="2">Belongs to the protein kinase superfamily. CAMK Ser/Thr protein kinase family. SNF1 subfamily.</text>
</comment>
<dbReference type="CDD" id="cd14079">
    <property type="entry name" value="STKc_AMPK_alpha"/>
    <property type="match status" value="1"/>
</dbReference>
<feature type="binding site" evidence="13">
    <location>
        <position position="104"/>
    </location>
    <ligand>
        <name>ATP</name>
        <dbReference type="ChEBI" id="CHEBI:30616"/>
    </ligand>
</feature>
<name>A0A8H3YFC9_9TREE</name>
<sequence length="746" mass="83751">MSMRPAPPRPGEPPRPQAIPTNPNSPSVPPTSRHAEGTSVTSSQGFQGTSVPAGGSSHGHGHSASGNKVVRIGQYELGSTLGVGSFGKVKLATHSLTGHKVAMKIINLRKMNQTDMNGRVKREIQYLKVLRHPHIIKLYEVITTPTDIIMVIEYAGGELFNYIVEKGKMHESEARRFFQQIICAMEYCHRHGIVHRDLKPENLLLDDYLNIKIADFGLSNIMTDGSFLKTSCGSPNYAAPEVIGGKQYAGPEIDVWSCGVILYVMLCGRLPFDDEYIPNLFKKINGGVYTLPSHLSPDAKHLLSRMLVVDPVKRITIPQIRELPWFQENLPQYLQPLPATPSIERPGELGNLMDVSTGPGGCVDDETQQKIAEAKGLEWTKDLGIIEPQIVDELCDKMAGFSRADVWDALKKEKDNQIKVAYQLVRDHKRMLQDSAYGFGADDHVMESFLSSSPPPWNAGLENNVKRSTSIKKRLEPNAEEQDSWNDAEDIEDIPNSNFQILETSLPGRLDEHGDPAYDVAGFHSQSLQSHEDAHRAAQALIQHQTSRSGKSKQSKVRWHFGIRSRSPPMEVMHEIYKTLQQLGMQWKRKPEFVDEHGRPVPQTSQRDKRAKDKQNEINQGLYFVETRCKIDDVVVRMDLQLYRVDQDNYLVDFRNVGYYCTDPNEPGFERIRRGSQTTDNGSVSFDHSHNPGDMSTISEKDVTEQGDHHAHQHQRRIREVCSPFVFLECACRLIVALASPGAEAS</sequence>
<dbReference type="PROSITE" id="PS00108">
    <property type="entry name" value="PROTEIN_KINASE_ST"/>
    <property type="match status" value="1"/>
</dbReference>
<dbReference type="PANTHER" id="PTHR24346">
    <property type="entry name" value="MAP/MICROTUBULE AFFINITY-REGULATING KINASE"/>
    <property type="match status" value="1"/>
</dbReference>
<evidence type="ECO:0000256" key="4">
    <source>
        <dbReference type="ARBA" id="ARBA00022527"/>
    </source>
</evidence>